<dbReference type="Gene3D" id="3.40.50.1390">
    <property type="entry name" value="Resolvase, N-terminal catalytic domain"/>
    <property type="match status" value="1"/>
</dbReference>
<dbReference type="Proteomes" id="UP000031623">
    <property type="component" value="Chromosome"/>
</dbReference>
<dbReference type="AlphaFoldDB" id="A0A090AEU6"/>
<organism evidence="2 3">
    <name type="scientific">Thioploca ingrica</name>
    <dbReference type="NCBI Taxonomy" id="40754"/>
    <lineage>
        <taxon>Bacteria</taxon>
        <taxon>Pseudomonadati</taxon>
        <taxon>Pseudomonadota</taxon>
        <taxon>Gammaproteobacteria</taxon>
        <taxon>Thiotrichales</taxon>
        <taxon>Thiotrichaceae</taxon>
        <taxon>Thioploca</taxon>
    </lineage>
</organism>
<dbReference type="InterPro" id="IPR036162">
    <property type="entry name" value="Resolvase-like_N_sf"/>
</dbReference>
<protein>
    <submittedName>
        <fullName evidence="2">Resolvase domain-containing protein</fullName>
    </submittedName>
</protein>
<accession>A0A090AEU6</accession>
<dbReference type="CDD" id="cd00338">
    <property type="entry name" value="Ser_Recombinase"/>
    <property type="match status" value="1"/>
</dbReference>
<keyword evidence="3" id="KW-1185">Reference proteome</keyword>
<evidence type="ECO:0000313" key="2">
    <source>
        <dbReference type="EMBL" id="BAP56553.1"/>
    </source>
</evidence>
<dbReference type="GO" id="GO:0003677">
    <property type="term" value="F:DNA binding"/>
    <property type="evidence" value="ECO:0007669"/>
    <property type="project" value="InterPro"/>
</dbReference>
<evidence type="ECO:0000259" key="1">
    <source>
        <dbReference type="SMART" id="SM00857"/>
    </source>
</evidence>
<dbReference type="PANTHER" id="PTHR30461">
    <property type="entry name" value="DNA-INVERTASE FROM LAMBDOID PROPHAGE"/>
    <property type="match status" value="1"/>
</dbReference>
<dbReference type="GO" id="GO:0000150">
    <property type="term" value="F:DNA strand exchange activity"/>
    <property type="evidence" value="ECO:0007669"/>
    <property type="project" value="InterPro"/>
</dbReference>
<dbReference type="InterPro" id="IPR050639">
    <property type="entry name" value="SSR_resolvase"/>
</dbReference>
<dbReference type="OrthoDB" id="6388604at2"/>
<dbReference type="InterPro" id="IPR006119">
    <property type="entry name" value="Resolv_N"/>
</dbReference>
<dbReference type="SUPFAM" id="SSF53041">
    <property type="entry name" value="Resolvase-like"/>
    <property type="match status" value="1"/>
</dbReference>
<dbReference type="STRING" id="40754.THII_2256"/>
<dbReference type="Pfam" id="PF00239">
    <property type="entry name" value="Resolvase"/>
    <property type="match status" value="1"/>
</dbReference>
<gene>
    <name evidence="2" type="ORF">THII_2256</name>
</gene>
<dbReference type="PANTHER" id="PTHR30461:SF23">
    <property type="entry name" value="DNA RECOMBINASE-RELATED"/>
    <property type="match status" value="1"/>
</dbReference>
<feature type="domain" description="Resolvase/invertase-type recombinase catalytic" evidence="1">
    <location>
        <begin position="4"/>
        <end position="132"/>
    </location>
</feature>
<dbReference type="SMART" id="SM00857">
    <property type="entry name" value="Resolvase"/>
    <property type="match status" value="1"/>
</dbReference>
<sequence>MTTAVIHARVSTDEQAAEQLPIKSQVDADYAWAEKLGAKVGQVFIEEGASGRSMHRGVFLNAIQYCEKHKVKYFITWDAFRFSRQSRGSHSASVFKERLARVGTQIVYSSSGLTVDLRTPEGFLREGMDELLE</sequence>
<dbReference type="KEGG" id="tig:THII_2256"/>
<dbReference type="EMBL" id="AP014633">
    <property type="protein sequence ID" value="BAP56553.1"/>
    <property type="molecule type" value="Genomic_DNA"/>
</dbReference>
<dbReference type="HOGENOM" id="CLU_1905810_0_0_6"/>
<name>A0A090AEU6_9GAMM</name>
<reference evidence="2 3" key="1">
    <citation type="journal article" date="2014" name="ISME J.">
        <title>Ecophysiology of Thioploca ingrica as revealed by the complete genome sequence supplemented with proteomic evidence.</title>
        <authorList>
            <person name="Kojima H."/>
            <person name="Ogura Y."/>
            <person name="Yamamoto N."/>
            <person name="Togashi T."/>
            <person name="Mori H."/>
            <person name="Watanabe T."/>
            <person name="Nemoto F."/>
            <person name="Kurokawa K."/>
            <person name="Hayashi T."/>
            <person name="Fukui M."/>
        </authorList>
    </citation>
    <scope>NUCLEOTIDE SEQUENCE [LARGE SCALE GENOMIC DNA]</scope>
</reference>
<proteinExistence type="predicted"/>
<evidence type="ECO:0000313" key="3">
    <source>
        <dbReference type="Proteomes" id="UP000031623"/>
    </source>
</evidence>